<dbReference type="AlphaFoldDB" id="A0A9X4BIH9"/>
<keyword evidence="2" id="KW-0808">Transferase</keyword>
<dbReference type="CDD" id="cd02440">
    <property type="entry name" value="AdoMet_MTases"/>
    <property type="match status" value="1"/>
</dbReference>
<evidence type="ECO:0000313" key="2">
    <source>
        <dbReference type="EMBL" id="MDC8015285.1"/>
    </source>
</evidence>
<dbReference type="GO" id="GO:0032259">
    <property type="term" value="P:methylation"/>
    <property type="evidence" value="ECO:0007669"/>
    <property type="project" value="UniProtKB-KW"/>
</dbReference>
<accession>A0A9X4BIH9</accession>
<dbReference type="EMBL" id="JAOVZO020000020">
    <property type="protein sequence ID" value="MDC8015285.1"/>
    <property type="molecule type" value="Genomic_DNA"/>
</dbReference>
<dbReference type="Gene3D" id="3.40.50.150">
    <property type="entry name" value="Vaccinia Virus protein VP39"/>
    <property type="match status" value="1"/>
</dbReference>
<dbReference type="InterPro" id="IPR041698">
    <property type="entry name" value="Methyltransf_25"/>
</dbReference>
<dbReference type="Pfam" id="PF13649">
    <property type="entry name" value="Methyltransf_25"/>
    <property type="match status" value="1"/>
</dbReference>
<dbReference type="Proteomes" id="UP001139971">
    <property type="component" value="Unassembled WGS sequence"/>
</dbReference>
<evidence type="ECO:0000313" key="3">
    <source>
        <dbReference type="Proteomes" id="UP001139971"/>
    </source>
</evidence>
<dbReference type="Gene3D" id="2.20.130.10">
    <property type="entry name" value="CAC2371-like domains"/>
    <property type="match status" value="1"/>
</dbReference>
<dbReference type="RefSeq" id="WP_263544297.1">
    <property type="nucleotide sequence ID" value="NZ_JAOVZO020000020.1"/>
</dbReference>
<protein>
    <submittedName>
        <fullName evidence="2">Class I SAM-dependent methyltransferase</fullName>
    </submittedName>
</protein>
<gene>
    <name evidence="2" type="ORF">OD750_022330</name>
</gene>
<dbReference type="InterPro" id="IPR029063">
    <property type="entry name" value="SAM-dependent_MTases_sf"/>
</dbReference>
<evidence type="ECO:0000259" key="1">
    <source>
        <dbReference type="Pfam" id="PF13649"/>
    </source>
</evidence>
<feature type="domain" description="Methyltransferase" evidence="1">
    <location>
        <begin position="42"/>
        <end position="130"/>
    </location>
</feature>
<dbReference type="GO" id="GO:0008168">
    <property type="term" value="F:methyltransferase activity"/>
    <property type="evidence" value="ECO:0007669"/>
    <property type="project" value="UniProtKB-KW"/>
</dbReference>
<keyword evidence="3" id="KW-1185">Reference proteome</keyword>
<organism evidence="2 3">
    <name type="scientific">Tahibacter soli</name>
    <dbReference type="NCBI Taxonomy" id="2983605"/>
    <lineage>
        <taxon>Bacteria</taxon>
        <taxon>Pseudomonadati</taxon>
        <taxon>Pseudomonadota</taxon>
        <taxon>Gammaproteobacteria</taxon>
        <taxon>Lysobacterales</taxon>
        <taxon>Rhodanobacteraceae</taxon>
        <taxon>Tahibacter</taxon>
    </lineage>
</organism>
<proteinExistence type="predicted"/>
<sequence length="249" mass="26881">MSGTWSYDAIADVYATDMGRSMPFDDVGWYRGVCLAHGGRALELGCGTGRILIELVAAGVDAFGVDRSLPMLKRLKTDAAARGLAAPLAQMDLAALALDARFDVMLLPYSLITYLVDPAVAVRVLAQLRALAAADASLVLDAFVPQPVASFADFRLDYRRAHGDGTLERSKRIAANADGTNRIERRYRVLDAAGTPVDEFLTDETVRPYAPEALVELALAAGWRVHATAWDYGASADRTNAKFASFVLR</sequence>
<dbReference type="SUPFAM" id="SSF53335">
    <property type="entry name" value="S-adenosyl-L-methionine-dependent methyltransferases"/>
    <property type="match status" value="1"/>
</dbReference>
<comment type="caution">
    <text evidence="2">The sequence shown here is derived from an EMBL/GenBank/DDBJ whole genome shotgun (WGS) entry which is preliminary data.</text>
</comment>
<name>A0A9X4BIH9_9GAMM</name>
<reference evidence="2" key="1">
    <citation type="submission" date="2023-02" db="EMBL/GenBank/DDBJ databases">
        <title>Tahibacter soli sp. nov. isolated from soil.</title>
        <authorList>
            <person name="Baek J.H."/>
            <person name="Lee J.K."/>
            <person name="Choi D.G."/>
            <person name="Jeon C.O."/>
        </authorList>
    </citation>
    <scope>NUCLEOTIDE SEQUENCE</scope>
    <source>
        <strain evidence="2">BL</strain>
    </source>
</reference>
<keyword evidence="2" id="KW-0489">Methyltransferase</keyword>